<keyword evidence="1" id="KW-0547">Nucleotide-binding</keyword>
<dbReference type="SUPFAM" id="SSF52540">
    <property type="entry name" value="P-loop containing nucleoside triphosphate hydrolases"/>
    <property type="match status" value="1"/>
</dbReference>
<accession>A0ABT8GEH6</accession>
<dbReference type="InterPro" id="IPR003593">
    <property type="entry name" value="AAA+_ATPase"/>
</dbReference>
<dbReference type="CDD" id="cd03230">
    <property type="entry name" value="ABC_DR_subfamily_A"/>
    <property type="match status" value="1"/>
</dbReference>
<gene>
    <name evidence="4" type="ORF">QQX02_02715</name>
</gene>
<comment type="caution">
    <text evidence="4">The sequence shown here is derived from an EMBL/GenBank/DDBJ whole genome shotgun (WGS) entry which is preliminary data.</text>
</comment>
<dbReference type="Pfam" id="PF00005">
    <property type="entry name" value="ABC_tran"/>
    <property type="match status" value="1"/>
</dbReference>
<dbReference type="InterPro" id="IPR003439">
    <property type="entry name" value="ABC_transporter-like_ATP-bd"/>
</dbReference>
<organism evidence="4 5">
    <name type="scientific">Demequina muriae</name>
    <dbReference type="NCBI Taxonomy" id="3051664"/>
    <lineage>
        <taxon>Bacteria</taxon>
        <taxon>Bacillati</taxon>
        <taxon>Actinomycetota</taxon>
        <taxon>Actinomycetes</taxon>
        <taxon>Micrococcales</taxon>
        <taxon>Demequinaceae</taxon>
        <taxon>Demequina</taxon>
    </lineage>
</organism>
<keyword evidence="2 4" id="KW-0067">ATP-binding</keyword>
<dbReference type="SMART" id="SM00382">
    <property type="entry name" value="AAA"/>
    <property type="match status" value="1"/>
</dbReference>
<feature type="domain" description="ABC transporter" evidence="3">
    <location>
        <begin position="5"/>
        <end position="230"/>
    </location>
</feature>
<dbReference type="EMBL" id="JAUHQA010000001">
    <property type="protein sequence ID" value="MDN4479838.1"/>
    <property type="molecule type" value="Genomic_DNA"/>
</dbReference>
<dbReference type="InterPro" id="IPR027417">
    <property type="entry name" value="P-loop_NTPase"/>
</dbReference>
<dbReference type="Gene3D" id="3.40.50.300">
    <property type="entry name" value="P-loop containing nucleotide triphosphate hydrolases"/>
    <property type="match status" value="1"/>
</dbReference>
<dbReference type="GO" id="GO:0005524">
    <property type="term" value="F:ATP binding"/>
    <property type="evidence" value="ECO:0007669"/>
    <property type="project" value="UniProtKB-KW"/>
</dbReference>
<evidence type="ECO:0000313" key="5">
    <source>
        <dbReference type="Proteomes" id="UP001172708"/>
    </source>
</evidence>
<evidence type="ECO:0000256" key="1">
    <source>
        <dbReference type="ARBA" id="ARBA00022741"/>
    </source>
</evidence>
<sequence length="301" mass="32506">MTAIVEATGLTKRFGRVHAVEDATFSLDEGGIHGLLGRNGAGKTTMMQLLTGQEFATEGEARIFGESPVENAHALRRVCFIKESQVYPDGFKGKHVLRSAPWFFDRWDAAFAERLVRAFNAPLDRPMKKMSRGQRSAIGVIVGLASRAELTFLDEPYAGLDAVARQRFYDLLLEDYTAHPRTVVLSTHLIDEAANLLQRVLVIDDGRIVIDADADELRATATTLVGRAADVEAYAVGREVLDRTTLGGIASITVAGLSAEERRAAASAGLEASPVSLQGLVVSRTGGVEHDDATKNKEKSA</sequence>
<evidence type="ECO:0000313" key="4">
    <source>
        <dbReference type="EMBL" id="MDN4479838.1"/>
    </source>
</evidence>
<evidence type="ECO:0000259" key="3">
    <source>
        <dbReference type="PROSITE" id="PS50893"/>
    </source>
</evidence>
<name>A0ABT8GEH6_9MICO</name>
<protein>
    <submittedName>
        <fullName evidence="4">ABC transporter ATP-binding protein</fullName>
    </submittedName>
</protein>
<dbReference type="PROSITE" id="PS50893">
    <property type="entry name" value="ABC_TRANSPORTER_2"/>
    <property type="match status" value="1"/>
</dbReference>
<evidence type="ECO:0000256" key="2">
    <source>
        <dbReference type="ARBA" id="ARBA00022840"/>
    </source>
</evidence>
<reference evidence="4" key="1">
    <citation type="submission" date="2023-06" db="EMBL/GenBank/DDBJ databases">
        <title>Egi l300058.</title>
        <authorList>
            <person name="Gao L."/>
            <person name="Fang B.-Z."/>
            <person name="Li W.-J."/>
        </authorList>
    </citation>
    <scope>NUCLEOTIDE SEQUENCE</scope>
    <source>
        <strain evidence="4">EGI L300058</strain>
    </source>
</reference>
<dbReference type="PANTHER" id="PTHR43158">
    <property type="entry name" value="SKFA PEPTIDE EXPORT ATP-BINDING PROTEIN SKFE"/>
    <property type="match status" value="1"/>
</dbReference>
<dbReference type="RefSeq" id="WP_301141062.1">
    <property type="nucleotide sequence ID" value="NZ_JAUHQA010000001.1"/>
</dbReference>
<dbReference type="Proteomes" id="UP001172708">
    <property type="component" value="Unassembled WGS sequence"/>
</dbReference>
<dbReference type="PANTHER" id="PTHR43158:SF5">
    <property type="entry name" value="ABC TRANSPORTER, ATP-BINDING PROTEIN"/>
    <property type="match status" value="1"/>
</dbReference>
<proteinExistence type="predicted"/>
<keyword evidence="5" id="KW-1185">Reference proteome</keyword>